<keyword evidence="5" id="KW-1185">Reference proteome</keyword>
<keyword evidence="1" id="KW-0175">Coiled coil</keyword>
<dbReference type="PANTHER" id="PTHR43941">
    <property type="entry name" value="STRUCTURAL MAINTENANCE OF CHROMOSOMES PROTEIN 2"/>
    <property type="match status" value="1"/>
</dbReference>
<dbReference type="GO" id="GO:0000793">
    <property type="term" value="C:condensed chromosome"/>
    <property type="evidence" value="ECO:0007669"/>
    <property type="project" value="TreeGrafter"/>
</dbReference>
<feature type="coiled-coil region" evidence="1">
    <location>
        <begin position="604"/>
        <end position="642"/>
    </location>
</feature>
<dbReference type="PROSITE" id="PS51840">
    <property type="entry name" value="C2_NT"/>
    <property type="match status" value="1"/>
</dbReference>
<feature type="domain" description="C2 NT-type" evidence="3">
    <location>
        <begin position="5"/>
        <end position="152"/>
    </location>
</feature>
<dbReference type="PANTHER" id="PTHR43941:SF1">
    <property type="entry name" value="STRUCTURAL MAINTENANCE OF CHROMOSOMES PROTEIN 2"/>
    <property type="match status" value="1"/>
</dbReference>
<feature type="region of interest" description="Disordered" evidence="2">
    <location>
        <begin position="161"/>
        <end position="236"/>
    </location>
</feature>
<evidence type="ECO:0000313" key="4">
    <source>
        <dbReference type="EMBL" id="KAK9806059.1"/>
    </source>
</evidence>
<feature type="coiled-coil region" evidence="1">
    <location>
        <begin position="243"/>
        <end position="443"/>
    </location>
</feature>
<evidence type="ECO:0000256" key="1">
    <source>
        <dbReference type="SAM" id="Coils"/>
    </source>
</evidence>
<comment type="caution">
    <text evidence="4">The sequence shown here is derived from an EMBL/GenBank/DDBJ whole genome shotgun (WGS) entry which is preliminary data.</text>
</comment>
<feature type="coiled-coil region" evidence="1">
    <location>
        <begin position="722"/>
        <end position="866"/>
    </location>
</feature>
<gene>
    <name evidence="4" type="ORF">WJX73_010201</name>
</gene>
<sequence length="1236" mass="135039">MFKKLARGSKAPVKFTVEITITSLERLPIQHGKVKVAWGRGLERSGHWHETALAPVQKGSASINSKLSQTMTFYKDSKGNLDSKDYELKVLLVDPAAVNPKPVTVATGDLNMAIFAAAPGIKRAETVFLALRENGMWNVLSGDVLLRASVVCLDEGLDGSGARDTEVEAADDVSIASEEGGQSAATAEADEDAARSALFAKPASKREQDQSPQHQQPKAAAPPLAPVLEPEADPGLKSQWSAAAAAMDLNLDAEEKIVELREERDSLQARVDELRAGAAASTQLHQQQINKLKSRVAELEAHKQDEADRREIADTGAKREQDLELANAQIRDLQVQLQAAKLKAEQASSDEDSDAEDGGALAEAQSKLLLARTQILELEEKLENASRAPRALKASDSAKDLARRNADLVDQVAELQQQLADQREEADRRLAVLEGRVEAEDNERMSRSLSQDLGLSASRVHVIQVETMRSSLEKERATAKHQVTSLEVELEQMEAELEAEKASARDKIRELTEAQQAAEEKNGVLEAHLAQLIAQAQGGKTSAQGSDLQMMAATQAEKLKDAEYQLDRMGSELMNVRAAAREQELGTAKLQQQLAAEHEARRKADWLEAEVGRLEAALAAEKARTNDNRANLEAQVEALQAAVPAPMRSVSMSDAFTFTSPRVSDVAVPTVLVPDHEHAHALSAEEFMEQPRAIALQSQLSILRRTVDVLNKSSDATEQAHALQLQEEHQQSQQRIVALEAQLASLPESPFPRTPSATGTDPALVAEMEQQMIHAMEELQQLAQELQEARQQAARAEAHRDDVLRALQDSTDHSSQERDLLQRELSGLQEALQALHEEQAGWKEHRAASQARIAELEDRINLQADELSVKSAPGRNGLLSPPAQPDALLRELAEVGRQLELRDKRVAQLEQELLRSQQASADATAAKESLETELQSARAATEDLISKFDEAQSLSGIVAGEVERLTEQLADARAENEALSHQTGTRQPKGDSALEQENEQLSEDLAQAQHDKLALLNQIEALQRDGTQGRDLKLAAEAQAQEQLAQHKQQLADLEARALTELNGMHDELLEMREAMHKLQAALEDSEGHRERLSLDKTAIEGQLHVASGNLQEVERSLASVSSSASSHASYRTTHSQWHALHNTLAHGHDHSVHEVAAVDAVMLELVSKKMELAELHEQHLKQGRELRWAQQQAVATEAKLSKLEAIIFSKAAGPKPPTTNDLGPVVSGLIPATHT</sequence>
<name>A0AAW1PC96_9CHLO</name>
<dbReference type="Proteomes" id="UP001465755">
    <property type="component" value="Unassembled WGS sequence"/>
</dbReference>
<evidence type="ECO:0000256" key="2">
    <source>
        <dbReference type="SAM" id="MobiDB-lite"/>
    </source>
</evidence>
<dbReference type="EMBL" id="JALJOQ010000039">
    <property type="protein sequence ID" value="KAK9806059.1"/>
    <property type="molecule type" value="Genomic_DNA"/>
</dbReference>
<dbReference type="GO" id="GO:0007076">
    <property type="term" value="P:mitotic chromosome condensation"/>
    <property type="evidence" value="ECO:0007669"/>
    <property type="project" value="TreeGrafter"/>
</dbReference>
<reference evidence="4 5" key="1">
    <citation type="journal article" date="2024" name="Nat. Commun.">
        <title>Phylogenomics reveals the evolutionary origins of lichenization in chlorophyte algae.</title>
        <authorList>
            <person name="Puginier C."/>
            <person name="Libourel C."/>
            <person name="Otte J."/>
            <person name="Skaloud P."/>
            <person name="Haon M."/>
            <person name="Grisel S."/>
            <person name="Petersen M."/>
            <person name="Berrin J.G."/>
            <person name="Delaux P.M."/>
            <person name="Dal Grande F."/>
            <person name="Keller J."/>
        </authorList>
    </citation>
    <scope>NUCLEOTIDE SEQUENCE [LARGE SCALE GENOMIC DNA]</scope>
    <source>
        <strain evidence="4 5">SAG 2036</strain>
    </source>
</reference>
<organism evidence="4 5">
    <name type="scientific">Symbiochloris irregularis</name>
    <dbReference type="NCBI Taxonomy" id="706552"/>
    <lineage>
        <taxon>Eukaryota</taxon>
        <taxon>Viridiplantae</taxon>
        <taxon>Chlorophyta</taxon>
        <taxon>core chlorophytes</taxon>
        <taxon>Trebouxiophyceae</taxon>
        <taxon>Trebouxiales</taxon>
        <taxon>Trebouxiaceae</taxon>
        <taxon>Symbiochloris</taxon>
    </lineage>
</organism>
<evidence type="ECO:0000259" key="3">
    <source>
        <dbReference type="PROSITE" id="PS51840"/>
    </source>
</evidence>
<dbReference type="InterPro" id="IPR019448">
    <property type="entry name" value="NT-C2"/>
</dbReference>
<dbReference type="Pfam" id="PF10358">
    <property type="entry name" value="NT-C2"/>
    <property type="match status" value="1"/>
</dbReference>
<feature type="compositionally biased region" description="Low complexity" evidence="2">
    <location>
        <begin position="217"/>
        <end position="229"/>
    </location>
</feature>
<dbReference type="AlphaFoldDB" id="A0AAW1PC96"/>
<dbReference type="GO" id="GO:0000785">
    <property type="term" value="C:chromatin"/>
    <property type="evidence" value="ECO:0007669"/>
    <property type="project" value="TreeGrafter"/>
</dbReference>
<dbReference type="GO" id="GO:0003682">
    <property type="term" value="F:chromatin binding"/>
    <property type="evidence" value="ECO:0007669"/>
    <property type="project" value="TreeGrafter"/>
</dbReference>
<feature type="region of interest" description="Disordered" evidence="2">
    <location>
        <begin position="975"/>
        <end position="999"/>
    </location>
</feature>
<proteinExistence type="predicted"/>
<accession>A0AAW1PC96</accession>
<dbReference type="GO" id="GO:0000796">
    <property type="term" value="C:condensin complex"/>
    <property type="evidence" value="ECO:0007669"/>
    <property type="project" value="TreeGrafter"/>
</dbReference>
<feature type="coiled-coil region" evidence="1">
    <location>
        <begin position="469"/>
        <end position="528"/>
    </location>
</feature>
<evidence type="ECO:0000313" key="5">
    <source>
        <dbReference type="Proteomes" id="UP001465755"/>
    </source>
</evidence>
<protein>
    <recommendedName>
        <fullName evidence="3">C2 NT-type domain-containing protein</fullName>
    </recommendedName>
</protein>